<reference evidence="9" key="2">
    <citation type="journal article" date="2024" name="Plant">
        <title>Genomic evolution and insights into agronomic trait innovations of Sesamum species.</title>
        <authorList>
            <person name="Miao H."/>
            <person name="Wang L."/>
            <person name="Qu L."/>
            <person name="Liu H."/>
            <person name="Sun Y."/>
            <person name="Le M."/>
            <person name="Wang Q."/>
            <person name="Wei S."/>
            <person name="Zheng Y."/>
            <person name="Lin W."/>
            <person name="Duan Y."/>
            <person name="Cao H."/>
            <person name="Xiong S."/>
            <person name="Wang X."/>
            <person name="Wei L."/>
            <person name="Li C."/>
            <person name="Ma Q."/>
            <person name="Ju M."/>
            <person name="Zhao R."/>
            <person name="Li G."/>
            <person name="Mu C."/>
            <person name="Tian Q."/>
            <person name="Mei H."/>
            <person name="Zhang T."/>
            <person name="Gao T."/>
            <person name="Zhang H."/>
        </authorList>
    </citation>
    <scope>NUCLEOTIDE SEQUENCE</scope>
    <source>
        <strain evidence="9">K16</strain>
    </source>
</reference>
<feature type="domain" description="Reverse transcriptase RNase H-like" evidence="8">
    <location>
        <begin position="64"/>
        <end position="139"/>
    </location>
</feature>
<evidence type="ECO:0000256" key="5">
    <source>
        <dbReference type="ARBA" id="ARBA00022801"/>
    </source>
</evidence>
<organism evidence="9 10">
    <name type="scientific">Sesamum angolense</name>
    <dbReference type="NCBI Taxonomy" id="2727404"/>
    <lineage>
        <taxon>Eukaryota</taxon>
        <taxon>Viridiplantae</taxon>
        <taxon>Streptophyta</taxon>
        <taxon>Embryophyta</taxon>
        <taxon>Tracheophyta</taxon>
        <taxon>Spermatophyta</taxon>
        <taxon>Magnoliopsida</taxon>
        <taxon>eudicotyledons</taxon>
        <taxon>Gunneridae</taxon>
        <taxon>Pentapetalae</taxon>
        <taxon>asterids</taxon>
        <taxon>lamiids</taxon>
        <taxon>Lamiales</taxon>
        <taxon>Pedaliaceae</taxon>
        <taxon>Sesamum</taxon>
    </lineage>
</organism>
<accession>A0AAE1WGH4</accession>
<evidence type="ECO:0000256" key="2">
    <source>
        <dbReference type="ARBA" id="ARBA00022695"/>
    </source>
</evidence>
<evidence type="ECO:0000313" key="9">
    <source>
        <dbReference type="EMBL" id="KAK4392804.1"/>
    </source>
</evidence>
<gene>
    <name evidence="9" type="ORF">Sango_2058200</name>
</gene>
<proteinExistence type="predicted"/>
<keyword evidence="2" id="KW-0548">Nucleotidyltransferase</keyword>
<dbReference type="AlphaFoldDB" id="A0AAE1WGH4"/>
<dbReference type="SUPFAM" id="SSF56672">
    <property type="entry name" value="DNA/RNA polymerases"/>
    <property type="match status" value="1"/>
</dbReference>
<dbReference type="GO" id="GO:0003964">
    <property type="term" value="F:RNA-directed DNA polymerase activity"/>
    <property type="evidence" value="ECO:0007669"/>
    <property type="project" value="UniProtKB-KW"/>
</dbReference>
<dbReference type="PANTHER" id="PTHR48475:SF2">
    <property type="entry name" value="RIBONUCLEASE H"/>
    <property type="match status" value="1"/>
</dbReference>
<keyword evidence="6" id="KW-0695">RNA-directed DNA polymerase</keyword>
<dbReference type="PANTHER" id="PTHR48475">
    <property type="entry name" value="RIBONUCLEASE H"/>
    <property type="match status" value="1"/>
</dbReference>
<dbReference type="EMBL" id="JACGWL010000011">
    <property type="protein sequence ID" value="KAK4392804.1"/>
    <property type="molecule type" value="Genomic_DNA"/>
</dbReference>
<dbReference type="InterPro" id="IPR041373">
    <property type="entry name" value="RT_RNaseH"/>
</dbReference>
<keyword evidence="1" id="KW-0808">Transferase</keyword>
<name>A0AAE1WGH4_9LAMI</name>
<evidence type="ECO:0000313" key="10">
    <source>
        <dbReference type="Proteomes" id="UP001289374"/>
    </source>
</evidence>
<dbReference type="GO" id="GO:0004519">
    <property type="term" value="F:endonuclease activity"/>
    <property type="evidence" value="ECO:0007669"/>
    <property type="project" value="UniProtKB-KW"/>
</dbReference>
<reference evidence="9" key="1">
    <citation type="submission" date="2020-06" db="EMBL/GenBank/DDBJ databases">
        <authorList>
            <person name="Li T."/>
            <person name="Hu X."/>
            <person name="Zhang T."/>
            <person name="Song X."/>
            <person name="Zhang H."/>
            <person name="Dai N."/>
            <person name="Sheng W."/>
            <person name="Hou X."/>
            <person name="Wei L."/>
        </authorList>
    </citation>
    <scope>NUCLEOTIDE SEQUENCE</scope>
    <source>
        <strain evidence="9">K16</strain>
        <tissue evidence="9">Leaf</tissue>
    </source>
</reference>
<protein>
    <recommendedName>
        <fullName evidence="8">Reverse transcriptase RNase H-like domain-containing protein</fullName>
    </recommendedName>
</protein>
<comment type="caution">
    <text evidence="9">The sequence shown here is derived from an EMBL/GenBank/DDBJ whole genome shotgun (WGS) entry which is preliminary data.</text>
</comment>
<evidence type="ECO:0000256" key="7">
    <source>
        <dbReference type="SAM" id="MobiDB-lite"/>
    </source>
</evidence>
<dbReference type="GO" id="GO:0016787">
    <property type="term" value="F:hydrolase activity"/>
    <property type="evidence" value="ECO:0007669"/>
    <property type="project" value="UniProtKB-KW"/>
</dbReference>
<dbReference type="Pfam" id="PF17917">
    <property type="entry name" value="RT_RNaseH"/>
    <property type="match status" value="1"/>
</dbReference>
<feature type="compositionally biased region" description="Polar residues" evidence="7">
    <location>
        <begin position="208"/>
        <end position="217"/>
    </location>
</feature>
<keyword evidence="3" id="KW-0540">Nuclease</keyword>
<evidence type="ECO:0000256" key="3">
    <source>
        <dbReference type="ARBA" id="ARBA00022722"/>
    </source>
</evidence>
<evidence type="ECO:0000256" key="6">
    <source>
        <dbReference type="ARBA" id="ARBA00022918"/>
    </source>
</evidence>
<keyword evidence="5" id="KW-0378">Hydrolase</keyword>
<sequence length="224" mass="25524">MYIDDELGKTTSIGTTIEQKVDEKLVQFLIINSDVFTWTVHDLVGIDPEDYLSKPPLLTKLRSGEKLYIYQLASEEAGAKPKYPPIEKLALALIVAPRNLHPYFQSHQVTVLTNQPLKHMLASPNASRRMIKWAMELSEHGIKFEPKPAIKEKLLAYFISEVMGNENDIQSQVWEIFVDGSSTSSRSGVGIVIKRSKQTIWNMKPHSSFPSQIMKQNTKQDRRK</sequence>
<feature type="region of interest" description="Disordered" evidence="7">
    <location>
        <begin position="204"/>
        <end position="224"/>
    </location>
</feature>
<keyword evidence="4" id="KW-0255">Endonuclease</keyword>
<evidence type="ECO:0000256" key="4">
    <source>
        <dbReference type="ARBA" id="ARBA00022759"/>
    </source>
</evidence>
<keyword evidence="10" id="KW-1185">Reference proteome</keyword>
<evidence type="ECO:0000256" key="1">
    <source>
        <dbReference type="ARBA" id="ARBA00022679"/>
    </source>
</evidence>
<evidence type="ECO:0000259" key="8">
    <source>
        <dbReference type="Pfam" id="PF17917"/>
    </source>
</evidence>
<dbReference type="Proteomes" id="UP001289374">
    <property type="component" value="Unassembled WGS sequence"/>
</dbReference>
<dbReference type="InterPro" id="IPR043502">
    <property type="entry name" value="DNA/RNA_pol_sf"/>
</dbReference>